<dbReference type="HAMAP" id="MF_00258">
    <property type="entry name" value="Glu_racemase"/>
    <property type="match status" value="1"/>
</dbReference>
<dbReference type="InterPro" id="IPR018187">
    <property type="entry name" value="Asp/Glu_racemase_AS_1"/>
</dbReference>
<dbReference type="RefSeq" id="WP_407050506.1">
    <property type="nucleotide sequence ID" value="NZ_CP158568.1"/>
</dbReference>
<evidence type="ECO:0000256" key="5">
    <source>
        <dbReference type="ARBA" id="ARBA00023235"/>
    </source>
</evidence>
<keyword evidence="4 7" id="KW-0573">Peptidoglycan synthesis</keyword>
<keyword evidence="5 7" id="KW-0413">Isomerase</keyword>
<dbReference type="InterPro" id="IPR001920">
    <property type="entry name" value="Asp/Glu_race"/>
</dbReference>
<dbReference type="PANTHER" id="PTHR21198">
    <property type="entry name" value="GLUTAMATE RACEMASE"/>
    <property type="match status" value="1"/>
</dbReference>
<dbReference type="GO" id="GO:0009252">
    <property type="term" value="P:peptidoglycan biosynthetic process"/>
    <property type="evidence" value="ECO:0007669"/>
    <property type="project" value="UniProtKB-UniRule"/>
</dbReference>
<accession>A0AAU7XCB4</accession>
<dbReference type="EC" id="5.1.1.3" evidence="2 7"/>
<feature type="binding site" evidence="7">
    <location>
        <begin position="29"/>
        <end position="30"/>
    </location>
    <ligand>
        <name>substrate</name>
    </ligand>
</feature>
<feature type="active site" description="Proton donor/acceptor" evidence="7">
    <location>
        <position position="93"/>
    </location>
</feature>
<dbReference type="EMBL" id="CP158568">
    <property type="protein sequence ID" value="XBY45413.1"/>
    <property type="molecule type" value="Genomic_DNA"/>
</dbReference>
<evidence type="ECO:0000256" key="1">
    <source>
        <dbReference type="ARBA" id="ARBA00001602"/>
    </source>
</evidence>
<evidence type="ECO:0000256" key="7">
    <source>
        <dbReference type="HAMAP-Rule" id="MF_00258"/>
    </source>
</evidence>
<feature type="active site" description="Proton donor/acceptor" evidence="7">
    <location>
        <position position="207"/>
    </location>
</feature>
<dbReference type="GO" id="GO:0008881">
    <property type="term" value="F:glutamate racemase activity"/>
    <property type="evidence" value="ECO:0007669"/>
    <property type="project" value="UniProtKB-UniRule"/>
</dbReference>
<dbReference type="InterPro" id="IPR015942">
    <property type="entry name" value="Asp/Glu/hydantoin_racemase"/>
</dbReference>
<dbReference type="KEGG" id="mflg:ABS361_03775"/>
<organism evidence="8">
    <name type="scientific">Methyloraptor flagellatus</name>
    <dbReference type="NCBI Taxonomy" id="3162530"/>
    <lineage>
        <taxon>Bacteria</taxon>
        <taxon>Pseudomonadati</taxon>
        <taxon>Pseudomonadota</taxon>
        <taxon>Alphaproteobacteria</taxon>
        <taxon>Hyphomicrobiales</taxon>
        <taxon>Ancalomicrobiaceae</taxon>
        <taxon>Methyloraptor</taxon>
    </lineage>
</organism>
<dbReference type="PANTHER" id="PTHR21198:SF2">
    <property type="entry name" value="GLUTAMATE RACEMASE"/>
    <property type="match status" value="1"/>
</dbReference>
<dbReference type="AlphaFoldDB" id="A0AAU7XCB4"/>
<comment type="catalytic activity">
    <reaction evidence="1 7">
        <text>L-glutamate = D-glutamate</text>
        <dbReference type="Rhea" id="RHEA:12813"/>
        <dbReference type="ChEBI" id="CHEBI:29985"/>
        <dbReference type="ChEBI" id="CHEBI:29986"/>
        <dbReference type="EC" id="5.1.1.3"/>
    </reaction>
</comment>
<evidence type="ECO:0000256" key="4">
    <source>
        <dbReference type="ARBA" id="ARBA00022984"/>
    </source>
</evidence>
<dbReference type="PROSITE" id="PS00923">
    <property type="entry name" value="ASP_GLU_RACEMASE_1"/>
    <property type="match status" value="1"/>
</dbReference>
<protein>
    <recommendedName>
        <fullName evidence="2 7">Glutamate racemase</fullName>
        <ecNumber evidence="2 7">5.1.1.3</ecNumber>
    </recommendedName>
</protein>
<evidence type="ECO:0000256" key="6">
    <source>
        <dbReference type="ARBA" id="ARBA00023316"/>
    </source>
</evidence>
<dbReference type="Gene3D" id="3.40.50.1860">
    <property type="match status" value="2"/>
</dbReference>
<keyword evidence="6 7" id="KW-0961">Cell wall biogenesis/degradation</keyword>
<dbReference type="GO" id="GO:0008360">
    <property type="term" value="P:regulation of cell shape"/>
    <property type="evidence" value="ECO:0007669"/>
    <property type="project" value="UniProtKB-KW"/>
</dbReference>
<dbReference type="NCBIfam" id="TIGR00067">
    <property type="entry name" value="glut_race"/>
    <property type="match status" value="1"/>
</dbReference>
<dbReference type="InterPro" id="IPR004391">
    <property type="entry name" value="Glu_race"/>
</dbReference>
<reference evidence="8" key="1">
    <citation type="submission" date="2024-06" db="EMBL/GenBank/DDBJ databases">
        <title>Methylostella associata gen. nov., sp. nov., a novel Ancalomicrobiaceae-affiliated facultatively methylotrophic bacteria that feed on methanotrophs of the genus Methylococcus.</title>
        <authorList>
            <person name="Saltykova V."/>
            <person name="Danilova O.V."/>
            <person name="Oshkin I.Y."/>
            <person name="Belova S.E."/>
            <person name="Pimenov N.V."/>
            <person name="Dedysh S.N."/>
        </authorList>
    </citation>
    <scope>NUCLEOTIDE SEQUENCE</scope>
    <source>
        <strain evidence="8">S20</strain>
    </source>
</reference>
<comment type="function">
    <text evidence="7">Provides the (R)-glutamate required for cell wall biosynthesis.</text>
</comment>
<keyword evidence="3 7" id="KW-0133">Cell shape</keyword>
<dbReference type="Pfam" id="PF01177">
    <property type="entry name" value="Asp_Glu_race"/>
    <property type="match status" value="1"/>
</dbReference>
<feature type="binding site" evidence="7">
    <location>
        <begin position="61"/>
        <end position="62"/>
    </location>
    <ligand>
        <name>substrate</name>
    </ligand>
</feature>
<evidence type="ECO:0000256" key="3">
    <source>
        <dbReference type="ARBA" id="ARBA00022960"/>
    </source>
</evidence>
<dbReference type="GO" id="GO:0071555">
    <property type="term" value="P:cell wall organization"/>
    <property type="evidence" value="ECO:0007669"/>
    <property type="project" value="UniProtKB-KW"/>
</dbReference>
<comment type="similarity">
    <text evidence="7">Belongs to the aspartate/glutamate racemases family.</text>
</comment>
<evidence type="ECO:0000313" key="8">
    <source>
        <dbReference type="EMBL" id="XBY45413.1"/>
    </source>
</evidence>
<name>A0AAU7XCB4_9HYPH</name>
<feature type="binding site" evidence="7">
    <location>
        <begin position="208"/>
        <end position="209"/>
    </location>
    <ligand>
        <name>substrate</name>
    </ligand>
</feature>
<gene>
    <name evidence="7 8" type="primary">murI</name>
    <name evidence="8" type="ORF">ABS361_03775</name>
</gene>
<comment type="pathway">
    <text evidence="7">Cell wall biogenesis; peptidoglycan biosynthesis.</text>
</comment>
<sequence>MPSASAPLAPSPTPLLAAEPPCRRILVFDSGVGGLSVLREIRRAEPGADIIYVADDAAFPYGAWGESELVARIVALMARLIDAFRPDMVVIACNTASTLVLPGLRARFALPFVGTVPAIKPAATATQSRLVSVLATPGTVKRDYTRALIDTYASHIGVTLVGSEHLAALAEAHMRGEPIDEARVAAEIRPCFRRAGGQRTDMIVLGCTHYPFLTAIFERVAPWPVTWIDPAPAIARRVSSLLAGAGRASHAEADDVGPGRVVFTSGRPVPTALAPLLVALGIGEPVRFVAPRDGV</sequence>
<dbReference type="SUPFAM" id="SSF53681">
    <property type="entry name" value="Aspartate/glutamate racemase"/>
    <property type="match status" value="2"/>
</dbReference>
<proteinExistence type="inferred from homology"/>
<evidence type="ECO:0000256" key="2">
    <source>
        <dbReference type="ARBA" id="ARBA00013090"/>
    </source>
</evidence>
<dbReference type="InterPro" id="IPR033134">
    <property type="entry name" value="Asp/Glu_racemase_AS_2"/>
</dbReference>
<dbReference type="PROSITE" id="PS00924">
    <property type="entry name" value="ASP_GLU_RACEMASE_2"/>
    <property type="match status" value="1"/>
</dbReference>
<feature type="binding site" evidence="7">
    <location>
        <begin position="94"/>
        <end position="95"/>
    </location>
    <ligand>
        <name>substrate</name>
    </ligand>
</feature>